<dbReference type="InterPro" id="IPR050341">
    <property type="entry name" value="PP1_catalytic_subunit"/>
</dbReference>
<dbReference type="CDD" id="cd00144">
    <property type="entry name" value="MPP_PPP_family"/>
    <property type="match status" value="1"/>
</dbReference>
<comment type="caution">
    <text evidence="4">The sequence shown here is derived from an EMBL/GenBank/DDBJ whole genome shotgun (WGS) entry which is preliminary data.</text>
</comment>
<feature type="region of interest" description="Disordered" evidence="2">
    <location>
        <begin position="112"/>
        <end position="133"/>
    </location>
</feature>
<comment type="catalytic activity">
    <reaction evidence="1">
        <text>O-phospho-L-threonyl-[protein] + H2O = L-threonyl-[protein] + phosphate</text>
        <dbReference type="Rhea" id="RHEA:47004"/>
        <dbReference type="Rhea" id="RHEA-COMP:11060"/>
        <dbReference type="Rhea" id="RHEA-COMP:11605"/>
        <dbReference type="ChEBI" id="CHEBI:15377"/>
        <dbReference type="ChEBI" id="CHEBI:30013"/>
        <dbReference type="ChEBI" id="CHEBI:43474"/>
        <dbReference type="ChEBI" id="CHEBI:61977"/>
        <dbReference type="EC" id="3.1.3.16"/>
    </reaction>
</comment>
<evidence type="ECO:0000313" key="5">
    <source>
        <dbReference type="Proteomes" id="UP000483820"/>
    </source>
</evidence>
<dbReference type="SMART" id="SM00156">
    <property type="entry name" value="PP2Ac"/>
    <property type="match status" value="1"/>
</dbReference>
<dbReference type="EMBL" id="WUAV01000005">
    <property type="protein sequence ID" value="KAF1750895.1"/>
    <property type="molecule type" value="Genomic_DNA"/>
</dbReference>
<sequence>MLEIEHPFTIVGDIHGQLDALVRYFDAVEYHPKLQFLFLGDYVDRGAKALEVSLLLFCYKVRHPHMLHLLRGNHEYMNLFLLMANWTAKPIPKSEIAMPYISKNPANDVVIRRPRQDSTTSMEPEKMENVKSF</sequence>
<proteinExistence type="inferred from homology"/>
<organism evidence="4 5">
    <name type="scientific">Caenorhabditis remanei</name>
    <name type="common">Caenorhabditis vulgaris</name>
    <dbReference type="NCBI Taxonomy" id="31234"/>
    <lineage>
        <taxon>Eukaryota</taxon>
        <taxon>Metazoa</taxon>
        <taxon>Ecdysozoa</taxon>
        <taxon>Nematoda</taxon>
        <taxon>Chromadorea</taxon>
        <taxon>Rhabditida</taxon>
        <taxon>Rhabditina</taxon>
        <taxon>Rhabditomorpha</taxon>
        <taxon>Rhabditoidea</taxon>
        <taxon>Rhabditidae</taxon>
        <taxon>Peloderinae</taxon>
        <taxon>Caenorhabditis</taxon>
    </lineage>
</organism>
<dbReference type="AlphaFoldDB" id="A0A6A5G881"/>
<feature type="compositionally biased region" description="Basic and acidic residues" evidence="2">
    <location>
        <begin position="123"/>
        <end position="133"/>
    </location>
</feature>
<dbReference type="InterPro" id="IPR029052">
    <property type="entry name" value="Metallo-depent_PP-like"/>
</dbReference>
<dbReference type="GO" id="GO:0005634">
    <property type="term" value="C:nucleus"/>
    <property type="evidence" value="ECO:0007669"/>
    <property type="project" value="TreeGrafter"/>
</dbReference>
<dbReference type="EC" id="3.1.3.16" evidence="1"/>
<evidence type="ECO:0000256" key="1">
    <source>
        <dbReference type="RuleBase" id="RU004273"/>
    </source>
</evidence>
<dbReference type="Pfam" id="PF00149">
    <property type="entry name" value="Metallophos"/>
    <property type="match status" value="1"/>
</dbReference>
<dbReference type="CTD" id="9797581"/>
<accession>A0A6A5G881</accession>
<dbReference type="GeneID" id="9797581"/>
<evidence type="ECO:0000313" key="4">
    <source>
        <dbReference type="EMBL" id="KAF1750895.1"/>
    </source>
</evidence>
<dbReference type="InterPro" id="IPR004843">
    <property type="entry name" value="Calcineurin-like_PHP"/>
</dbReference>
<dbReference type="InterPro" id="IPR006186">
    <property type="entry name" value="Ser/Thr-sp_prot-phosphatase"/>
</dbReference>
<evidence type="ECO:0000259" key="3">
    <source>
        <dbReference type="PROSITE" id="PS00125"/>
    </source>
</evidence>
<dbReference type="PANTHER" id="PTHR11668:SF285">
    <property type="entry name" value="SERINE_THREONINE-PROTEIN PHOSPHATASE-RELATED"/>
    <property type="match status" value="1"/>
</dbReference>
<dbReference type="GO" id="GO:0004722">
    <property type="term" value="F:protein serine/threonine phosphatase activity"/>
    <property type="evidence" value="ECO:0007669"/>
    <property type="project" value="UniProtKB-EC"/>
</dbReference>
<protein>
    <recommendedName>
        <fullName evidence="1">Serine/threonine-protein phosphatase</fullName>
        <ecNumber evidence="1">3.1.3.16</ecNumber>
    </recommendedName>
</protein>
<dbReference type="PRINTS" id="PR00114">
    <property type="entry name" value="STPHPHTASE"/>
</dbReference>
<dbReference type="SUPFAM" id="SSF56300">
    <property type="entry name" value="Metallo-dependent phosphatases"/>
    <property type="match status" value="1"/>
</dbReference>
<dbReference type="Proteomes" id="UP000483820">
    <property type="component" value="Chromosome V"/>
</dbReference>
<dbReference type="GO" id="GO:0005737">
    <property type="term" value="C:cytoplasm"/>
    <property type="evidence" value="ECO:0007669"/>
    <property type="project" value="TreeGrafter"/>
</dbReference>
<reference evidence="4 5" key="1">
    <citation type="submission" date="2019-12" db="EMBL/GenBank/DDBJ databases">
        <title>Chromosome-level assembly of the Caenorhabditis remanei genome.</title>
        <authorList>
            <person name="Teterina A.A."/>
            <person name="Willis J.H."/>
            <person name="Phillips P.C."/>
        </authorList>
    </citation>
    <scope>NUCLEOTIDE SEQUENCE [LARGE SCALE GENOMIC DNA]</scope>
    <source>
        <strain evidence="4 5">PX506</strain>
        <tissue evidence="4">Whole organism</tissue>
    </source>
</reference>
<comment type="similarity">
    <text evidence="1">Belongs to the PPP phosphatase family.</text>
</comment>
<dbReference type="Gene3D" id="3.60.21.10">
    <property type="match status" value="1"/>
</dbReference>
<keyword evidence="1" id="KW-0378">Hydrolase</keyword>
<gene>
    <name evidence="4" type="ORF">GCK72_017446</name>
</gene>
<feature type="domain" description="Serine/threonine specific protein phosphatases" evidence="3">
    <location>
        <begin position="70"/>
        <end position="75"/>
    </location>
</feature>
<dbReference type="PROSITE" id="PS00125">
    <property type="entry name" value="SER_THR_PHOSPHATASE"/>
    <property type="match status" value="1"/>
</dbReference>
<evidence type="ECO:0000256" key="2">
    <source>
        <dbReference type="SAM" id="MobiDB-lite"/>
    </source>
</evidence>
<dbReference type="RefSeq" id="XP_053581005.1">
    <property type="nucleotide sequence ID" value="XM_053732092.1"/>
</dbReference>
<name>A0A6A5G881_CAERE</name>
<dbReference type="PANTHER" id="PTHR11668">
    <property type="entry name" value="SERINE/THREONINE PROTEIN PHOSPHATASE"/>
    <property type="match status" value="1"/>
</dbReference>
<dbReference type="KEGG" id="crq:GCK72_017446"/>